<keyword evidence="14" id="KW-1185">Reference proteome</keyword>
<dbReference type="InterPro" id="IPR039426">
    <property type="entry name" value="TonB-dep_rcpt-like"/>
</dbReference>
<gene>
    <name evidence="13" type="ORF">CWE15_00965</name>
</gene>
<comment type="caution">
    <text evidence="13">The sequence shown here is derived from an EMBL/GenBank/DDBJ whole genome shotgun (WGS) entry which is preliminary data.</text>
</comment>
<dbReference type="Proteomes" id="UP000286976">
    <property type="component" value="Unassembled WGS sequence"/>
</dbReference>
<dbReference type="Gene3D" id="2.170.130.10">
    <property type="entry name" value="TonB-dependent receptor, plug domain"/>
    <property type="match status" value="1"/>
</dbReference>
<keyword evidence="7 8" id="KW-0998">Cell outer membrane</keyword>
<dbReference type="GO" id="GO:0015344">
    <property type="term" value="F:siderophore uptake transmembrane transporter activity"/>
    <property type="evidence" value="ECO:0007669"/>
    <property type="project" value="TreeGrafter"/>
</dbReference>
<proteinExistence type="inferred from homology"/>
<dbReference type="SUPFAM" id="SSF56935">
    <property type="entry name" value="Porins"/>
    <property type="match status" value="1"/>
</dbReference>
<dbReference type="AlphaFoldDB" id="A0A432X8S2"/>
<dbReference type="GO" id="GO:0009279">
    <property type="term" value="C:cell outer membrane"/>
    <property type="evidence" value="ECO:0007669"/>
    <property type="project" value="UniProtKB-SubCell"/>
</dbReference>
<keyword evidence="10" id="KW-0732">Signal</keyword>
<organism evidence="13 14">
    <name type="scientific">Aliidiomarina taiwanensis</name>
    <dbReference type="NCBI Taxonomy" id="946228"/>
    <lineage>
        <taxon>Bacteria</taxon>
        <taxon>Pseudomonadati</taxon>
        <taxon>Pseudomonadota</taxon>
        <taxon>Gammaproteobacteria</taxon>
        <taxon>Alteromonadales</taxon>
        <taxon>Idiomarinaceae</taxon>
        <taxon>Aliidiomarina</taxon>
    </lineage>
</organism>
<dbReference type="RefSeq" id="WP_126756191.1">
    <property type="nucleotide sequence ID" value="NZ_PIPQ01000001.1"/>
</dbReference>
<dbReference type="PROSITE" id="PS52016">
    <property type="entry name" value="TONB_DEPENDENT_REC_3"/>
    <property type="match status" value="1"/>
</dbReference>
<keyword evidence="6 8" id="KW-0472">Membrane</keyword>
<dbReference type="Pfam" id="PF00593">
    <property type="entry name" value="TonB_dep_Rec_b-barrel"/>
    <property type="match status" value="1"/>
</dbReference>
<dbReference type="OrthoDB" id="9795928at2"/>
<accession>A0A432X8S2</accession>
<dbReference type="EMBL" id="PIPQ01000001">
    <property type="protein sequence ID" value="RUO43803.1"/>
    <property type="molecule type" value="Genomic_DNA"/>
</dbReference>
<dbReference type="Gene3D" id="2.40.170.20">
    <property type="entry name" value="TonB-dependent receptor, beta-barrel domain"/>
    <property type="match status" value="1"/>
</dbReference>
<sequence>MLQKTRVALAVAAVIFPLSIHAHEAENEEPHEHDHKYERIIVTASPLEKSAINSSQPIHVLSDDELRAAQAATLGETLRGIPGVQSSYFGPTSSSPVIRGLDGPRVKIVQNGLDAADISRGGPDHAVSTESTTAQQIEVFRGPSTLLFGSGASGGVVNVVDNRVPRYSVQGVSGYYGAGYSSGANERNVSAGVDAGTGDIALHLDAFVRKGDDYDIPRFLNDEGELSTKIDNSFTDDVGFNLGASYFVDSGFIGFSYGRMERDYGLPGHSHGDDEHAGHDEHEAHDDIYASFVQDRFQVLGSFMDPITGFKRLDINLGYTEMTHDEIEGEHVETSFGLEQTELRLTAAHNPLFAWDGAVGVQVQNQKYVADGLEAFTPSSETDLAGLFWLVERTFDKLTYEGGVRIEEVRIKTDSFDTIRYTPFSGSFGMNYKATPDLNYTLNLSYSERAPQAYELFSNGAHFATRTYELGGVYALHLDPDAATETYHLEATQAGLSKEQAKNIDLGVHYDGAKFHLDASVFYNRIGHFIYQENIGINSDMLEHDHSEPADHAGHDHGDTTLPIYAYRQQDAELIGYEVSGHYEFNSDWHVGAFSDYTRAKFTAATADGKNIPRIPAQRAGMHINYMNASWDVKATYTYHFKQDKVALNEEETAGFGTLDLHVNYYPSLSGNQDVALYFKAENLTNQLGFAHNSFIKAHAPLPGRSFGIGVRTQF</sequence>
<keyword evidence="3 8" id="KW-1134">Transmembrane beta strand</keyword>
<feature type="domain" description="TonB-dependent receptor plug" evidence="12">
    <location>
        <begin position="53"/>
        <end position="156"/>
    </location>
</feature>
<comment type="similarity">
    <text evidence="8 9">Belongs to the TonB-dependent receptor family.</text>
</comment>
<comment type="subcellular location">
    <subcellularLocation>
        <location evidence="1 8">Cell outer membrane</location>
        <topology evidence="1 8">Multi-pass membrane protein</topology>
    </subcellularLocation>
</comment>
<dbReference type="InterPro" id="IPR037066">
    <property type="entry name" value="Plug_dom_sf"/>
</dbReference>
<evidence type="ECO:0000256" key="4">
    <source>
        <dbReference type="ARBA" id="ARBA00022692"/>
    </source>
</evidence>
<feature type="domain" description="TonB-dependent receptor-like beta-barrel" evidence="11">
    <location>
        <begin position="188"/>
        <end position="684"/>
    </location>
</feature>
<dbReference type="InterPro" id="IPR036942">
    <property type="entry name" value="Beta-barrel_TonB_sf"/>
</dbReference>
<dbReference type="InterPro" id="IPR000531">
    <property type="entry name" value="Beta-barrel_TonB"/>
</dbReference>
<evidence type="ECO:0000256" key="1">
    <source>
        <dbReference type="ARBA" id="ARBA00004571"/>
    </source>
</evidence>
<evidence type="ECO:0000259" key="12">
    <source>
        <dbReference type="Pfam" id="PF07715"/>
    </source>
</evidence>
<evidence type="ECO:0000256" key="6">
    <source>
        <dbReference type="ARBA" id="ARBA00023136"/>
    </source>
</evidence>
<keyword evidence="2 8" id="KW-0813">Transport</keyword>
<evidence type="ECO:0000256" key="9">
    <source>
        <dbReference type="RuleBase" id="RU003357"/>
    </source>
</evidence>
<dbReference type="GO" id="GO:0044718">
    <property type="term" value="P:siderophore transmembrane transport"/>
    <property type="evidence" value="ECO:0007669"/>
    <property type="project" value="TreeGrafter"/>
</dbReference>
<evidence type="ECO:0000313" key="14">
    <source>
        <dbReference type="Proteomes" id="UP000286976"/>
    </source>
</evidence>
<feature type="signal peptide" evidence="10">
    <location>
        <begin position="1"/>
        <end position="22"/>
    </location>
</feature>
<evidence type="ECO:0000256" key="2">
    <source>
        <dbReference type="ARBA" id="ARBA00022448"/>
    </source>
</evidence>
<keyword evidence="5 9" id="KW-0798">TonB box</keyword>
<evidence type="ECO:0000256" key="10">
    <source>
        <dbReference type="SAM" id="SignalP"/>
    </source>
</evidence>
<dbReference type="InterPro" id="IPR012910">
    <property type="entry name" value="Plug_dom"/>
</dbReference>
<dbReference type="Pfam" id="PF07715">
    <property type="entry name" value="Plug"/>
    <property type="match status" value="1"/>
</dbReference>
<evidence type="ECO:0000256" key="3">
    <source>
        <dbReference type="ARBA" id="ARBA00022452"/>
    </source>
</evidence>
<reference evidence="13 14" key="1">
    <citation type="journal article" date="2011" name="Front. Microbiol.">
        <title>Genomic signatures of strain selection and enhancement in Bacillus atrophaeus var. globigii, a historical biowarfare simulant.</title>
        <authorList>
            <person name="Gibbons H.S."/>
            <person name="Broomall S.M."/>
            <person name="McNew L.A."/>
            <person name="Daligault H."/>
            <person name="Chapman C."/>
            <person name="Bruce D."/>
            <person name="Karavis M."/>
            <person name="Krepps M."/>
            <person name="McGregor P.A."/>
            <person name="Hong C."/>
            <person name="Park K.H."/>
            <person name="Akmal A."/>
            <person name="Feldman A."/>
            <person name="Lin J.S."/>
            <person name="Chang W.E."/>
            <person name="Higgs B.W."/>
            <person name="Demirev P."/>
            <person name="Lindquist J."/>
            <person name="Liem A."/>
            <person name="Fochler E."/>
            <person name="Read T.D."/>
            <person name="Tapia R."/>
            <person name="Johnson S."/>
            <person name="Bishop-Lilly K.A."/>
            <person name="Detter C."/>
            <person name="Han C."/>
            <person name="Sozhamannan S."/>
            <person name="Rosenzweig C.N."/>
            <person name="Skowronski E.W."/>
        </authorList>
    </citation>
    <scope>NUCLEOTIDE SEQUENCE [LARGE SCALE GENOMIC DNA]</scope>
    <source>
        <strain evidence="13 14">AIT1</strain>
    </source>
</reference>
<evidence type="ECO:0000259" key="11">
    <source>
        <dbReference type="Pfam" id="PF00593"/>
    </source>
</evidence>
<dbReference type="PANTHER" id="PTHR30069">
    <property type="entry name" value="TONB-DEPENDENT OUTER MEMBRANE RECEPTOR"/>
    <property type="match status" value="1"/>
</dbReference>
<evidence type="ECO:0000313" key="13">
    <source>
        <dbReference type="EMBL" id="RUO43803.1"/>
    </source>
</evidence>
<evidence type="ECO:0000256" key="7">
    <source>
        <dbReference type="ARBA" id="ARBA00023237"/>
    </source>
</evidence>
<feature type="chain" id="PRO_5019075791" description="TonB-dependent receptor" evidence="10">
    <location>
        <begin position="23"/>
        <end position="715"/>
    </location>
</feature>
<evidence type="ECO:0000256" key="8">
    <source>
        <dbReference type="PROSITE-ProRule" id="PRU01360"/>
    </source>
</evidence>
<keyword evidence="4 8" id="KW-0812">Transmembrane</keyword>
<protein>
    <recommendedName>
        <fullName evidence="15">TonB-dependent receptor</fullName>
    </recommendedName>
</protein>
<dbReference type="PANTHER" id="PTHR30069:SF40">
    <property type="entry name" value="TONB-DEPENDENT RECEPTOR NMB0964-RELATED"/>
    <property type="match status" value="1"/>
</dbReference>
<evidence type="ECO:0000256" key="5">
    <source>
        <dbReference type="ARBA" id="ARBA00023077"/>
    </source>
</evidence>
<evidence type="ECO:0008006" key="15">
    <source>
        <dbReference type="Google" id="ProtNLM"/>
    </source>
</evidence>
<name>A0A432X8S2_9GAMM</name>